<dbReference type="PaxDb" id="3218-PP1S36_306V6.1"/>
<dbReference type="Gramene" id="Pp3c14_11350V3.1">
    <property type="protein sequence ID" value="PAC:32961972.CDS.1"/>
    <property type="gene ID" value="Pp3c14_11350"/>
</dbReference>
<dbReference type="EMBL" id="ABEU02000014">
    <property type="protein sequence ID" value="PNR40954.1"/>
    <property type="molecule type" value="Genomic_DNA"/>
</dbReference>
<gene>
    <name evidence="2" type="ORF">PHYPA_018357</name>
</gene>
<evidence type="ECO:0000313" key="3">
    <source>
        <dbReference type="EnsemblPlants" id="PAC:32961972.CDS.1"/>
    </source>
</evidence>
<dbReference type="EnsemblPlants" id="Pp3c14_11350V3.2">
    <property type="protein sequence ID" value="PAC:32961973.CDS.1"/>
    <property type="gene ID" value="Pp3c14_11350"/>
</dbReference>
<evidence type="ECO:0000256" key="1">
    <source>
        <dbReference type="SAM" id="MobiDB-lite"/>
    </source>
</evidence>
<reference evidence="3" key="3">
    <citation type="submission" date="2020-12" db="UniProtKB">
        <authorList>
            <consortium name="EnsemblPlants"/>
        </authorList>
    </citation>
    <scope>IDENTIFICATION</scope>
</reference>
<dbReference type="AlphaFoldDB" id="A0A2K1JHC1"/>
<reference evidence="2 4" key="1">
    <citation type="journal article" date="2008" name="Science">
        <title>The Physcomitrella genome reveals evolutionary insights into the conquest of land by plants.</title>
        <authorList>
            <person name="Rensing S."/>
            <person name="Lang D."/>
            <person name="Zimmer A."/>
            <person name="Terry A."/>
            <person name="Salamov A."/>
            <person name="Shapiro H."/>
            <person name="Nishiyama T."/>
            <person name="Perroud P.-F."/>
            <person name="Lindquist E."/>
            <person name="Kamisugi Y."/>
            <person name="Tanahashi T."/>
            <person name="Sakakibara K."/>
            <person name="Fujita T."/>
            <person name="Oishi K."/>
            <person name="Shin-I T."/>
            <person name="Kuroki Y."/>
            <person name="Toyoda A."/>
            <person name="Suzuki Y."/>
            <person name="Hashimoto A."/>
            <person name="Yamaguchi K."/>
            <person name="Sugano A."/>
            <person name="Kohara Y."/>
            <person name="Fujiyama A."/>
            <person name="Anterola A."/>
            <person name="Aoki S."/>
            <person name="Ashton N."/>
            <person name="Barbazuk W.B."/>
            <person name="Barker E."/>
            <person name="Bennetzen J."/>
            <person name="Bezanilla M."/>
            <person name="Blankenship R."/>
            <person name="Cho S.H."/>
            <person name="Dutcher S."/>
            <person name="Estelle M."/>
            <person name="Fawcett J.A."/>
            <person name="Gundlach H."/>
            <person name="Hanada K."/>
            <person name="Heyl A."/>
            <person name="Hicks K.A."/>
            <person name="Hugh J."/>
            <person name="Lohr M."/>
            <person name="Mayer K."/>
            <person name="Melkozernov A."/>
            <person name="Murata T."/>
            <person name="Nelson D."/>
            <person name="Pils B."/>
            <person name="Prigge M."/>
            <person name="Reiss B."/>
            <person name="Renner T."/>
            <person name="Rombauts S."/>
            <person name="Rushton P."/>
            <person name="Sanderfoot A."/>
            <person name="Schween G."/>
            <person name="Shiu S.-H."/>
            <person name="Stueber K."/>
            <person name="Theodoulou F.L."/>
            <person name="Tu H."/>
            <person name="Van de Peer Y."/>
            <person name="Verrier P.J."/>
            <person name="Waters E."/>
            <person name="Wood A."/>
            <person name="Yang L."/>
            <person name="Cove D."/>
            <person name="Cuming A."/>
            <person name="Hasebe M."/>
            <person name="Lucas S."/>
            <person name="Mishler D.B."/>
            <person name="Reski R."/>
            <person name="Grigoriev I."/>
            <person name="Quatrano R.S."/>
            <person name="Boore J.L."/>
        </authorList>
    </citation>
    <scope>NUCLEOTIDE SEQUENCE [LARGE SCALE GENOMIC DNA]</scope>
    <source>
        <strain evidence="3 4">cv. Gransden 2004</strain>
    </source>
</reference>
<dbReference type="InParanoid" id="A0A2K1JHC1"/>
<dbReference type="Gramene" id="Pp3c14_11350V3.2">
    <property type="protein sequence ID" value="PAC:32961973.CDS.1"/>
    <property type="gene ID" value="Pp3c14_11350"/>
</dbReference>
<feature type="region of interest" description="Disordered" evidence="1">
    <location>
        <begin position="130"/>
        <end position="157"/>
    </location>
</feature>
<feature type="compositionally biased region" description="Polar residues" evidence="1">
    <location>
        <begin position="147"/>
        <end position="157"/>
    </location>
</feature>
<keyword evidence="4" id="KW-1185">Reference proteome</keyword>
<name>A0A2K1JHC1_PHYPA</name>
<evidence type="ECO:0000313" key="2">
    <source>
        <dbReference type="EMBL" id="PNR40954.1"/>
    </source>
</evidence>
<evidence type="ECO:0000313" key="4">
    <source>
        <dbReference type="Proteomes" id="UP000006727"/>
    </source>
</evidence>
<organism evidence="2">
    <name type="scientific">Physcomitrium patens</name>
    <name type="common">Spreading-leaved earth moss</name>
    <name type="synonym">Physcomitrella patens</name>
    <dbReference type="NCBI Taxonomy" id="3218"/>
    <lineage>
        <taxon>Eukaryota</taxon>
        <taxon>Viridiplantae</taxon>
        <taxon>Streptophyta</taxon>
        <taxon>Embryophyta</taxon>
        <taxon>Bryophyta</taxon>
        <taxon>Bryophytina</taxon>
        <taxon>Bryopsida</taxon>
        <taxon>Funariidae</taxon>
        <taxon>Funariales</taxon>
        <taxon>Funariaceae</taxon>
        <taxon>Physcomitrium</taxon>
    </lineage>
</organism>
<protein>
    <submittedName>
        <fullName evidence="2 3">Uncharacterized protein</fullName>
    </submittedName>
</protein>
<sequence length="157" mass="18174">MDESFDRAECADRIEAMLSTAIMQHEDIWNLLMLSVSEGLSYDAPNTSDNWVDVRITPEHFLIINGSWKTPSTGALWLKKGSTTFVPLLQTPTVRKSHAVNSTLQTRIPQDDRRNHWLSRHFQGMCLMRSGSQHENERMRPMRRESSWCSNQSQQQI</sequence>
<dbReference type="EnsemblPlants" id="Pp3c14_11350V3.1">
    <property type="protein sequence ID" value="PAC:32961972.CDS.1"/>
    <property type="gene ID" value="Pp3c14_11350"/>
</dbReference>
<reference evidence="2 4" key="2">
    <citation type="journal article" date="2018" name="Plant J.">
        <title>The Physcomitrella patens chromosome-scale assembly reveals moss genome structure and evolution.</title>
        <authorList>
            <person name="Lang D."/>
            <person name="Ullrich K.K."/>
            <person name="Murat F."/>
            <person name="Fuchs J."/>
            <person name="Jenkins J."/>
            <person name="Haas F.B."/>
            <person name="Piednoel M."/>
            <person name="Gundlach H."/>
            <person name="Van Bel M."/>
            <person name="Meyberg R."/>
            <person name="Vives C."/>
            <person name="Morata J."/>
            <person name="Symeonidi A."/>
            <person name="Hiss M."/>
            <person name="Muchero W."/>
            <person name="Kamisugi Y."/>
            <person name="Saleh O."/>
            <person name="Blanc G."/>
            <person name="Decker E.L."/>
            <person name="van Gessel N."/>
            <person name="Grimwood J."/>
            <person name="Hayes R.D."/>
            <person name="Graham S.W."/>
            <person name="Gunter L.E."/>
            <person name="McDaniel S.F."/>
            <person name="Hoernstein S.N.W."/>
            <person name="Larsson A."/>
            <person name="Li F.W."/>
            <person name="Perroud P.F."/>
            <person name="Phillips J."/>
            <person name="Ranjan P."/>
            <person name="Rokshar D.S."/>
            <person name="Rothfels C.J."/>
            <person name="Schneider L."/>
            <person name="Shu S."/>
            <person name="Stevenson D.W."/>
            <person name="Thummler F."/>
            <person name="Tillich M."/>
            <person name="Villarreal Aguilar J.C."/>
            <person name="Widiez T."/>
            <person name="Wong G.K."/>
            <person name="Wymore A."/>
            <person name="Zhang Y."/>
            <person name="Zimmer A.D."/>
            <person name="Quatrano R.S."/>
            <person name="Mayer K.F.X."/>
            <person name="Goodstein D."/>
            <person name="Casacuberta J.M."/>
            <person name="Vandepoele K."/>
            <person name="Reski R."/>
            <person name="Cuming A.C."/>
            <person name="Tuskan G.A."/>
            <person name="Maumus F."/>
            <person name="Salse J."/>
            <person name="Schmutz J."/>
            <person name="Rensing S.A."/>
        </authorList>
    </citation>
    <scope>NUCLEOTIDE SEQUENCE [LARGE SCALE GENOMIC DNA]</scope>
    <source>
        <strain evidence="3 4">cv. Gransden 2004</strain>
    </source>
</reference>
<dbReference type="Proteomes" id="UP000006727">
    <property type="component" value="Chromosome 14"/>
</dbReference>
<proteinExistence type="predicted"/>
<feature type="compositionally biased region" description="Basic and acidic residues" evidence="1">
    <location>
        <begin position="132"/>
        <end position="146"/>
    </location>
</feature>
<accession>A0A2K1JHC1</accession>